<dbReference type="RefSeq" id="WP_378574690.1">
    <property type="nucleotide sequence ID" value="NZ_JBHSFQ010000012.1"/>
</dbReference>
<dbReference type="Gene3D" id="3.30.460.10">
    <property type="entry name" value="Beta Polymerase, domain 2"/>
    <property type="match status" value="1"/>
</dbReference>
<dbReference type="InterPro" id="IPR002934">
    <property type="entry name" value="Polymerase_NTP_transf_dom"/>
</dbReference>
<dbReference type="Pfam" id="PF01909">
    <property type="entry name" value="NTP_transf_2"/>
    <property type="match status" value="1"/>
</dbReference>
<gene>
    <name evidence="2" type="ORF">ACFO4E_14170</name>
</gene>
<sequence>MPLSDEAFSAHVTDTLAHLKGVHAVALGGSRATGTHTSDSDWDLAVYYRHRFDPGQLRHLGWEGEVSDIGGWGGGVFNGGARLQADGRRVDVHYRDLDDVEFRLAEAQRGRFDVERLAFHLAGVPTYIVVAELAVNEVLHGELPRPGYPEALRTSAPARWWGDARLTLDYARTAHAQRGHLADTAGAIAVAAAQAAHAVMAARGTWVTNEKRLLDTAGVRGIDTILAGLDTEAATLMAATDAAAVLLGGAVAAATEDKAAF</sequence>
<dbReference type="EMBL" id="JBHSFQ010000012">
    <property type="protein sequence ID" value="MFC4563006.1"/>
    <property type="molecule type" value="Genomic_DNA"/>
</dbReference>
<proteinExistence type="predicted"/>
<dbReference type="Proteomes" id="UP001595923">
    <property type="component" value="Unassembled WGS sequence"/>
</dbReference>
<evidence type="ECO:0000313" key="3">
    <source>
        <dbReference type="Proteomes" id="UP001595923"/>
    </source>
</evidence>
<feature type="domain" description="Polymerase nucleotidyl transferase" evidence="1">
    <location>
        <begin position="17"/>
        <end position="71"/>
    </location>
</feature>
<evidence type="ECO:0000313" key="2">
    <source>
        <dbReference type="EMBL" id="MFC4563006.1"/>
    </source>
</evidence>
<accession>A0ABV9DW45</accession>
<dbReference type="InterPro" id="IPR043519">
    <property type="entry name" value="NT_sf"/>
</dbReference>
<dbReference type="SUPFAM" id="SSF81301">
    <property type="entry name" value="Nucleotidyltransferase"/>
    <property type="match status" value="1"/>
</dbReference>
<name>A0ABV9DW45_9ACTN</name>
<evidence type="ECO:0000259" key="1">
    <source>
        <dbReference type="Pfam" id="PF01909"/>
    </source>
</evidence>
<keyword evidence="3" id="KW-1185">Reference proteome</keyword>
<organism evidence="2 3">
    <name type="scientific">Nocardiopsis mangrovi</name>
    <dbReference type="NCBI Taxonomy" id="1179818"/>
    <lineage>
        <taxon>Bacteria</taxon>
        <taxon>Bacillati</taxon>
        <taxon>Actinomycetota</taxon>
        <taxon>Actinomycetes</taxon>
        <taxon>Streptosporangiales</taxon>
        <taxon>Nocardiopsidaceae</taxon>
        <taxon>Nocardiopsis</taxon>
    </lineage>
</organism>
<protein>
    <submittedName>
        <fullName evidence="2">Nucleotidyltransferase domain-containing protein</fullName>
    </submittedName>
</protein>
<dbReference type="CDD" id="cd05403">
    <property type="entry name" value="NT_KNTase_like"/>
    <property type="match status" value="1"/>
</dbReference>
<comment type="caution">
    <text evidence="2">The sequence shown here is derived from an EMBL/GenBank/DDBJ whole genome shotgun (WGS) entry which is preliminary data.</text>
</comment>
<reference evidence="3" key="1">
    <citation type="journal article" date="2019" name="Int. J. Syst. Evol. Microbiol.">
        <title>The Global Catalogue of Microorganisms (GCM) 10K type strain sequencing project: providing services to taxonomists for standard genome sequencing and annotation.</title>
        <authorList>
            <consortium name="The Broad Institute Genomics Platform"/>
            <consortium name="The Broad Institute Genome Sequencing Center for Infectious Disease"/>
            <person name="Wu L."/>
            <person name="Ma J."/>
        </authorList>
    </citation>
    <scope>NUCLEOTIDE SEQUENCE [LARGE SCALE GENOMIC DNA]</scope>
    <source>
        <strain evidence="3">XZYJ18</strain>
    </source>
</reference>